<evidence type="ECO:0000256" key="2">
    <source>
        <dbReference type="SAM" id="SignalP"/>
    </source>
</evidence>
<feature type="region of interest" description="Disordered" evidence="1">
    <location>
        <begin position="372"/>
        <end position="392"/>
    </location>
</feature>
<keyword evidence="3" id="KW-0418">Kinase</keyword>
<evidence type="ECO:0000256" key="1">
    <source>
        <dbReference type="SAM" id="MobiDB-lite"/>
    </source>
</evidence>
<dbReference type="PANTHER" id="PTHR42047:SF1">
    <property type="entry name" value="PROTEIN, PUTATIVE (AFU_ORTHOLOGUE AFUA_6G03560)-RELATED"/>
    <property type="match status" value="1"/>
</dbReference>
<name>A0A093VQT9_TALMA</name>
<evidence type="ECO:0000313" key="3">
    <source>
        <dbReference type="EMBL" id="KFX48981.1"/>
    </source>
</evidence>
<feature type="compositionally biased region" description="Acidic residues" evidence="1">
    <location>
        <begin position="452"/>
        <end position="469"/>
    </location>
</feature>
<dbReference type="InterPro" id="IPR052820">
    <property type="entry name" value="PhiA_domain"/>
</dbReference>
<gene>
    <name evidence="3" type="ORF">GQ26_0100380</name>
</gene>
<dbReference type="EMBL" id="JPOX01000010">
    <property type="protein sequence ID" value="KFX48981.1"/>
    <property type="molecule type" value="Genomic_DNA"/>
</dbReference>
<feature type="region of interest" description="Disordered" evidence="1">
    <location>
        <begin position="442"/>
        <end position="469"/>
    </location>
</feature>
<dbReference type="PANTHER" id="PTHR42047">
    <property type="entry name" value="PROTEIN, PUTATIVE (AFU_ORTHOLOGUE AFUA_6G03560)-RELATED"/>
    <property type="match status" value="1"/>
</dbReference>
<dbReference type="HOGENOM" id="CLU_582881_0_0_1"/>
<feature type="signal peptide" evidence="2">
    <location>
        <begin position="1"/>
        <end position="18"/>
    </location>
</feature>
<dbReference type="AlphaFoldDB" id="A0A093VQT9"/>
<keyword evidence="3" id="KW-0808">Transferase</keyword>
<reference evidence="3" key="1">
    <citation type="journal article" date="2014" name="PLoS Genet.">
        <title>Signature Gene Expression Reveals Novel Clues to the Molecular Mechanisms of Dimorphic Transition in Penicillium marneffei.</title>
        <authorList>
            <person name="Yang E."/>
            <person name="Wang G."/>
            <person name="Cai J."/>
            <person name="Woo P.C."/>
            <person name="Lau S.K."/>
            <person name="Yuen K.-Y."/>
            <person name="Chow W.-N."/>
            <person name="Lin X."/>
        </authorList>
    </citation>
    <scope>NUCLEOTIDE SEQUENCE [LARGE SCALE GENOMIC DNA]</scope>
    <source>
        <strain evidence="3">PM1</strain>
    </source>
</reference>
<keyword evidence="2" id="KW-0732">Signal</keyword>
<comment type="caution">
    <text evidence="3">The sequence shown here is derived from an EMBL/GenBank/DDBJ whole genome shotgun (WGS) entry which is preliminary data.</text>
</comment>
<proteinExistence type="predicted"/>
<organism evidence="3">
    <name type="scientific">Talaromyces marneffei PM1</name>
    <dbReference type="NCBI Taxonomy" id="1077442"/>
    <lineage>
        <taxon>Eukaryota</taxon>
        <taxon>Fungi</taxon>
        <taxon>Dikarya</taxon>
        <taxon>Ascomycota</taxon>
        <taxon>Pezizomycotina</taxon>
        <taxon>Eurotiomycetes</taxon>
        <taxon>Eurotiomycetidae</taxon>
        <taxon>Eurotiales</taxon>
        <taxon>Trichocomaceae</taxon>
        <taxon>Talaromyces</taxon>
        <taxon>Talaromyces sect. Talaromyces</taxon>
    </lineage>
</organism>
<sequence length="469" mass="52177">MKFTSIITPAVVATCATALPTLQKRDCSTGPFSVTALRSGSPIHFQSVNASGQRFWINVPTATFCPSEVNTCPPGTETVWANTNALDVEVPGGQQVYVDPSGALAFTQAHSANIPMGSSLGPFVFTPGTPFGTYSTSAFGATGFMACPNDAASPSKWQIFVAIQNATVPTGNGIFQLGKYIENQHYYTDIMLTNDLPSNFPGIDHNHLQGLEERFLSLDRKLLKHHDRLLEKTDRLVTTTNHIYDEIQTLTRTLNNQTSIVNNTRHIVLAQARTISAQARKIRSQQEMIDVMQRDIFRLGRWYTESLGRVNVHEEMLSDRQDEARKLWQALERHTAVSEQIERETYWMHVYTKQVMMLRAAEMDIVGTSAAADDDEVKGNDEEGDSNTAGSVCTESTFVTPFQPHILLDKIVVHMIRDLLPDRLEKICDGFEVVHESSAFIHGKDNAQASEDGSDEEEMLREDSDDDSM</sequence>
<dbReference type="GO" id="GO:0016301">
    <property type="term" value="F:kinase activity"/>
    <property type="evidence" value="ECO:0007669"/>
    <property type="project" value="UniProtKB-KW"/>
</dbReference>
<accession>A0A093VQT9</accession>
<protein>
    <submittedName>
        <fullName evidence="3">Serine/threonine-protein kinase MRCK beta</fullName>
    </submittedName>
</protein>
<feature type="chain" id="PRO_5001889232" evidence="2">
    <location>
        <begin position="19"/>
        <end position="469"/>
    </location>
</feature>